<feature type="signal peptide" evidence="2">
    <location>
        <begin position="1"/>
        <end position="19"/>
    </location>
</feature>
<reference evidence="4" key="1">
    <citation type="submission" date="2021-01" db="EMBL/GenBank/DDBJ databases">
        <authorList>
            <person name="Corre E."/>
            <person name="Pelletier E."/>
            <person name="Niang G."/>
            <person name="Scheremetjew M."/>
            <person name="Finn R."/>
            <person name="Kale V."/>
            <person name="Holt S."/>
            <person name="Cochrane G."/>
            <person name="Meng A."/>
            <person name="Brown T."/>
            <person name="Cohen L."/>
        </authorList>
    </citation>
    <scope>NUCLEOTIDE SEQUENCE</scope>
    <source>
        <strain evidence="4">CCMP2078</strain>
    </source>
</reference>
<protein>
    <recommendedName>
        <fullName evidence="3">Nucleotide-diphospho-sugar transferase domain-containing protein</fullName>
    </recommendedName>
</protein>
<dbReference type="EMBL" id="HBEA01004748">
    <property type="protein sequence ID" value="CAD8254122.1"/>
    <property type="molecule type" value="Transcribed_RNA"/>
</dbReference>
<gene>
    <name evidence="4" type="ORF">PPYR1160_LOCUS3614</name>
</gene>
<feature type="chain" id="PRO_5030923949" description="Nucleotide-diphospho-sugar transferase domain-containing protein" evidence="2">
    <location>
        <begin position="20"/>
        <end position="1005"/>
    </location>
</feature>
<accession>A0A7R9U484</accession>
<evidence type="ECO:0000256" key="1">
    <source>
        <dbReference type="SAM" id="MobiDB-lite"/>
    </source>
</evidence>
<dbReference type="Pfam" id="PF03407">
    <property type="entry name" value="Nucleotid_trans"/>
    <property type="match status" value="1"/>
</dbReference>
<dbReference type="AlphaFoldDB" id="A0A7R9U484"/>
<feature type="compositionally biased region" description="Pro residues" evidence="1">
    <location>
        <begin position="144"/>
        <end position="153"/>
    </location>
</feature>
<evidence type="ECO:0000256" key="2">
    <source>
        <dbReference type="SAM" id="SignalP"/>
    </source>
</evidence>
<name>A0A7R9U484_9STRA</name>
<feature type="region of interest" description="Disordered" evidence="1">
    <location>
        <begin position="142"/>
        <end position="326"/>
    </location>
</feature>
<feature type="compositionally biased region" description="Pro residues" evidence="1">
    <location>
        <begin position="250"/>
        <end position="259"/>
    </location>
</feature>
<evidence type="ECO:0000259" key="3">
    <source>
        <dbReference type="Pfam" id="PF03407"/>
    </source>
</evidence>
<dbReference type="InterPro" id="IPR005069">
    <property type="entry name" value="Nucl-diP-sugar_transferase"/>
</dbReference>
<organism evidence="4">
    <name type="scientific">Pinguiococcus pyrenoidosus</name>
    <dbReference type="NCBI Taxonomy" id="172671"/>
    <lineage>
        <taxon>Eukaryota</taxon>
        <taxon>Sar</taxon>
        <taxon>Stramenopiles</taxon>
        <taxon>Ochrophyta</taxon>
        <taxon>Pinguiophyceae</taxon>
        <taxon>Pinguiochrysidales</taxon>
        <taxon>Pinguiochrysidaceae</taxon>
        <taxon>Pinguiococcus</taxon>
    </lineage>
</organism>
<keyword evidence="2" id="KW-0732">Signal</keyword>
<feature type="compositionally biased region" description="Acidic residues" evidence="1">
    <location>
        <begin position="208"/>
        <end position="219"/>
    </location>
</feature>
<sequence>MIAATKALWLWWLVGCSWWANGPTCAAEEAAPELTAEEYADLKEIHRLDIEFHAAHQAAGRNGGQDAAETTTGVEGKREPKMGPAVHFAGGDGSVLQSDQVAADWPAALQDAPADVAPPRVEEKTMQEDPISREVAVIAAEEALPPPPPPPPLLSAATTPEPAENLDVPPPPPPALEEEREVAAPSFQGDEDLEPPPPPPPLPVLTEPEQDEIEAEESEPAPLESVLDGGVSTGAAEVELELELELGLDSPPPPPPPPLLEAADEVTEQPVAKDSAPPPLAVASHPTNSHAEDSAKVTEQKVSEEEDVEPLEEPRHPSDPPEPVPESEKAVMQSAAYTPLAMARTGAESPGMEYLLSRVSPSGNLILLPCEVNNFDFLLNWMFVAQFRLQLSNYAVVCLGEKMQKRLRSYDFECLLISKEDGRGDAMNMFQLTARLLRIGVVNIMWVDPRSVWLRDVQPYLYQYVDADIVAMENDPPDEDDTKDGISLTSGFIVFKNSDRVTKALLSFFETTRFLSRRFPEFEDKILVRMLKAIGLSFAKDSGSLRTGISLEWNTTDIVYGSTSEPALKVAILPQLYFRRTCESWMTTQDMRSAVVVNCAFSSKMFSKLPRTSRRYHVLKFLRRRYLWTLPRLYPSFIRPHPESKAAFEPFTAATKKSEHFLPMRGMNAMYPIGKGSTAAAISSTSASQMTSASSRTAGQVALVQGSAQHETLEERLERFMKRAIAKVIILVSATFEELEALMNFLYILETRFDLVNYGVASRDEALDRWLLQIGVPSYPVYADPHLHNRLLIAQKLVLSGLHVISVVPSVVWLQNPIADLLAADIVTERDRYPPGLAKSWGFTVGTNLIAIQSSPSTRALMKALDLSTNGDSSPRSEKRKFNDALQRLDLTLRSPSGSGVFHDVEQEDDDTGEIALAGDVSVYMVIKRPAVYRKLCKNRDVLQAKGVVVASCQPRGVKKALGLPDLLRDLKLMELPETWRDILSPRVTPQHPYVFLDQDRMGES</sequence>
<feature type="region of interest" description="Disordered" evidence="1">
    <location>
        <begin position="58"/>
        <end position="81"/>
    </location>
</feature>
<proteinExistence type="predicted"/>
<feature type="compositionally biased region" description="Basic and acidic residues" evidence="1">
    <location>
        <begin position="290"/>
        <end position="303"/>
    </location>
</feature>
<feature type="compositionally biased region" description="Low complexity" evidence="1">
    <location>
        <begin position="154"/>
        <end position="167"/>
    </location>
</feature>
<feature type="domain" description="Nucleotide-diphospho-sugar transferase" evidence="3">
    <location>
        <begin position="427"/>
        <end position="601"/>
    </location>
</feature>
<evidence type="ECO:0000313" key="4">
    <source>
        <dbReference type="EMBL" id="CAD8254122.1"/>
    </source>
</evidence>